<feature type="compositionally biased region" description="Basic and acidic residues" evidence="1">
    <location>
        <begin position="279"/>
        <end position="303"/>
    </location>
</feature>
<dbReference type="CDD" id="cd00085">
    <property type="entry name" value="HNHc"/>
    <property type="match status" value="1"/>
</dbReference>
<dbReference type="SMART" id="SM00507">
    <property type="entry name" value="HNHc"/>
    <property type="match status" value="1"/>
</dbReference>
<sequence>MFDRVFAGLDPSALVAAIEQAACEEAQAGARKLAAIAELAHSTVTYDDERDQWVYDSWAAAACEVGAALRIGQRRASGQMRMAVALRDRLPKVGALYGQGRVSARVVSEITWRTRLVDDHQILALLDTALADKAHRWGPLSDAALTRALDALLTRYDPDAVTRAKDAVKSRDFRIGSRDDPDELVSIYGHLLGCDAAVLSARITAMLKEICDDDPRTMGERRSCAVGAIIQGQDHLPCRCGSPDCAAPPPAKSNVAISVIADPAAIEAAQNLIAAEDRAQHAELAEHEPEPEPEVKPEPKPSDSRSCPQDSGVALLPGVTILPIAALAEAIRNGAAIKPLWLPGPDPEPHYRPSTKLAAFVRARDLFCRFPGCTVPAERCDIDHVVPWPYGPTHPSNLHCKCRTHHLAKTFADSWRDEQSPDGTVTWTTPAGRRYTTVPGSRLFFPDWDTSTAELPPPAQPPPDPDRTAKMPKRRRTRAAEHAARITAERHDNATHRALAEGKQRPDRPPPDYSDDPPPF</sequence>
<dbReference type="InterPro" id="IPR003615">
    <property type="entry name" value="HNH_nuc"/>
</dbReference>
<organism evidence="3 4">
    <name type="scientific">Mycolicibacterium litorale</name>
    <dbReference type="NCBI Taxonomy" id="758802"/>
    <lineage>
        <taxon>Bacteria</taxon>
        <taxon>Bacillati</taxon>
        <taxon>Actinomycetota</taxon>
        <taxon>Actinomycetes</taxon>
        <taxon>Mycobacteriales</taxon>
        <taxon>Mycobacteriaceae</taxon>
        <taxon>Mycolicibacterium</taxon>
    </lineage>
</organism>
<protein>
    <recommendedName>
        <fullName evidence="2">HNH nuclease domain-containing protein</fullName>
    </recommendedName>
</protein>
<feature type="domain" description="HNH nuclease" evidence="2">
    <location>
        <begin position="356"/>
        <end position="407"/>
    </location>
</feature>
<dbReference type="Proteomes" id="UP000515734">
    <property type="component" value="Chromosome"/>
</dbReference>
<feature type="region of interest" description="Disordered" evidence="1">
    <location>
        <begin position="279"/>
        <end position="310"/>
    </location>
</feature>
<reference evidence="3 4" key="1">
    <citation type="submission" date="2020-07" db="EMBL/GenBank/DDBJ databases">
        <title>Complete genome sequence of Mycolicibacterium litorale like strain isolated from cardiac implantable electronic device infection.</title>
        <authorList>
            <person name="Fukano H."/>
            <person name="Miyama H."/>
            <person name="Hoshino Y."/>
        </authorList>
    </citation>
    <scope>NUCLEOTIDE SEQUENCE [LARGE SCALE GENOMIC DNA]</scope>
    <source>
        <strain evidence="3 4">NIIDNTM18</strain>
    </source>
</reference>
<dbReference type="RefSeq" id="WP_185292415.1">
    <property type="nucleotide sequence ID" value="NZ_AP023287.1"/>
</dbReference>
<dbReference type="Pfam" id="PF02720">
    <property type="entry name" value="DUF222"/>
    <property type="match status" value="1"/>
</dbReference>
<dbReference type="Gene3D" id="1.10.30.50">
    <property type="match status" value="1"/>
</dbReference>
<dbReference type="InterPro" id="IPR003870">
    <property type="entry name" value="DUF222"/>
</dbReference>
<accession>A0A6S6P7D2</accession>
<gene>
    <name evidence="3" type="ORF">NIIDNTM18_37820</name>
</gene>
<evidence type="ECO:0000313" key="3">
    <source>
        <dbReference type="EMBL" id="BCI54504.1"/>
    </source>
</evidence>
<evidence type="ECO:0000256" key="1">
    <source>
        <dbReference type="SAM" id="MobiDB-lite"/>
    </source>
</evidence>
<evidence type="ECO:0000313" key="4">
    <source>
        <dbReference type="Proteomes" id="UP000515734"/>
    </source>
</evidence>
<feature type="region of interest" description="Disordered" evidence="1">
    <location>
        <begin position="446"/>
        <end position="520"/>
    </location>
</feature>
<dbReference type="EMBL" id="AP023287">
    <property type="protein sequence ID" value="BCI54504.1"/>
    <property type="molecule type" value="Genomic_DNA"/>
</dbReference>
<evidence type="ECO:0000259" key="2">
    <source>
        <dbReference type="SMART" id="SM00507"/>
    </source>
</evidence>
<proteinExistence type="predicted"/>
<name>A0A6S6P7D2_9MYCO</name>
<feature type="compositionally biased region" description="Basic and acidic residues" evidence="1">
    <location>
        <begin position="478"/>
        <end position="510"/>
    </location>
</feature>
<dbReference type="AlphaFoldDB" id="A0A6S6P7D2"/>